<dbReference type="SUPFAM" id="SSF48179">
    <property type="entry name" value="6-phosphogluconate dehydrogenase C-terminal domain-like"/>
    <property type="match status" value="1"/>
</dbReference>
<evidence type="ECO:0000256" key="1">
    <source>
        <dbReference type="ARBA" id="ARBA00004701"/>
    </source>
</evidence>
<evidence type="ECO:0000256" key="8">
    <source>
        <dbReference type="PIRNR" id="PIRNR000124"/>
    </source>
</evidence>
<accession>A0A1S8CVC9</accession>
<evidence type="ECO:0000256" key="9">
    <source>
        <dbReference type="PIRSR" id="PIRSR500134-2"/>
    </source>
</evidence>
<dbReference type="Gene3D" id="1.20.5.100">
    <property type="entry name" value="Cytochrome c1, transmembrane anchor, C-terminal"/>
    <property type="match status" value="1"/>
</dbReference>
<gene>
    <name evidence="12" type="ORF">BKE30_09660</name>
</gene>
<dbReference type="OrthoDB" id="9803238at2"/>
<dbReference type="InterPro" id="IPR028357">
    <property type="entry name" value="UDPglc_DH_bac"/>
</dbReference>
<keyword evidence="6 8" id="KW-0520">NAD</keyword>
<dbReference type="PANTHER" id="PTHR43750">
    <property type="entry name" value="UDP-GLUCOSE 6-DEHYDROGENASE TUAD"/>
    <property type="match status" value="1"/>
</dbReference>
<evidence type="ECO:0000313" key="12">
    <source>
        <dbReference type="EMBL" id="ONG39604.1"/>
    </source>
</evidence>
<feature type="domain" description="UDP-glucose/GDP-mannose dehydrogenase C-terminal" evidence="11">
    <location>
        <begin position="303"/>
        <end position="407"/>
    </location>
</feature>
<comment type="similarity">
    <text evidence="2 8">Belongs to the UDP-glucose/GDP-mannose dehydrogenase family.</text>
</comment>
<dbReference type="PIRSF" id="PIRSF000124">
    <property type="entry name" value="UDPglc_GDPman_dh"/>
    <property type="match status" value="1"/>
</dbReference>
<dbReference type="Pfam" id="PF03720">
    <property type="entry name" value="UDPG_MGDP_dh_C"/>
    <property type="match status" value="1"/>
</dbReference>
<evidence type="ECO:0000256" key="3">
    <source>
        <dbReference type="ARBA" id="ARBA00012954"/>
    </source>
</evidence>
<comment type="catalytic activity">
    <reaction evidence="7 8">
        <text>UDP-alpha-D-glucose + 2 NAD(+) + H2O = UDP-alpha-D-glucuronate + 2 NADH + 3 H(+)</text>
        <dbReference type="Rhea" id="RHEA:23596"/>
        <dbReference type="ChEBI" id="CHEBI:15377"/>
        <dbReference type="ChEBI" id="CHEBI:15378"/>
        <dbReference type="ChEBI" id="CHEBI:57540"/>
        <dbReference type="ChEBI" id="CHEBI:57945"/>
        <dbReference type="ChEBI" id="CHEBI:58052"/>
        <dbReference type="ChEBI" id="CHEBI:58885"/>
        <dbReference type="EC" id="1.1.1.22"/>
    </reaction>
</comment>
<dbReference type="SUPFAM" id="SSF51735">
    <property type="entry name" value="NAD(P)-binding Rossmann-fold domains"/>
    <property type="match status" value="1"/>
</dbReference>
<dbReference type="SUPFAM" id="SSF52413">
    <property type="entry name" value="UDP-glucose/GDP-mannose dehydrogenase C-terminal domain"/>
    <property type="match status" value="1"/>
</dbReference>
<dbReference type="Gene3D" id="3.40.50.720">
    <property type="entry name" value="NAD(P)-binding Rossmann-like Domain"/>
    <property type="match status" value="2"/>
</dbReference>
<dbReference type="Pfam" id="PF03721">
    <property type="entry name" value="UDPG_MGDP_dh_N"/>
    <property type="match status" value="1"/>
</dbReference>
<organism evidence="12 13">
    <name type="scientific">Alkanindiges hydrocarboniclasticus</name>
    <dbReference type="NCBI Taxonomy" id="1907941"/>
    <lineage>
        <taxon>Bacteria</taxon>
        <taxon>Pseudomonadati</taxon>
        <taxon>Pseudomonadota</taxon>
        <taxon>Gammaproteobacteria</taxon>
        <taxon>Moraxellales</taxon>
        <taxon>Moraxellaceae</taxon>
        <taxon>Alkanindiges</taxon>
    </lineage>
</organism>
<dbReference type="InterPro" id="IPR008927">
    <property type="entry name" value="6-PGluconate_DH-like_C_sf"/>
</dbReference>
<evidence type="ECO:0000256" key="6">
    <source>
        <dbReference type="ARBA" id="ARBA00023027"/>
    </source>
</evidence>
<dbReference type="AlphaFoldDB" id="A0A1S8CVC9"/>
<evidence type="ECO:0000256" key="2">
    <source>
        <dbReference type="ARBA" id="ARBA00006601"/>
    </source>
</evidence>
<comment type="pathway">
    <text evidence="1">Nucleotide-sugar biosynthesis; UDP-alpha-D-glucuronate biosynthesis; UDP-alpha-D-glucuronate from UDP-alpha-D-glucose: step 1/1.</text>
</comment>
<dbReference type="STRING" id="1907941.BKE30_09660"/>
<dbReference type="EMBL" id="MLCN01000023">
    <property type="protein sequence ID" value="ONG39604.1"/>
    <property type="molecule type" value="Genomic_DNA"/>
</dbReference>
<keyword evidence="5 8" id="KW-0560">Oxidoreductase</keyword>
<proteinExistence type="inferred from homology"/>
<evidence type="ECO:0000259" key="11">
    <source>
        <dbReference type="SMART" id="SM00984"/>
    </source>
</evidence>
<feature type="binding site" evidence="9">
    <location>
        <position position="310"/>
    </location>
    <ligand>
        <name>substrate</name>
    </ligand>
</feature>
<evidence type="ECO:0000256" key="5">
    <source>
        <dbReference type="ARBA" id="ARBA00023002"/>
    </source>
</evidence>
<evidence type="ECO:0000313" key="13">
    <source>
        <dbReference type="Proteomes" id="UP000192132"/>
    </source>
</evidence>
<dbReference type="Pfam" id="PF00984">
    <property type="entry name" value="UDPG_MGDP_dh"/>
    <property type="match status" value="1"/>
</dbReference>
<feature type="binding site" evidence="9">
    <location>
        <begin position="238"/>
        <end position="242"/>
    </location>
    <ligand>
        <name>substrate</name>
    </ligand>
</feature>
<feature type="binding site" evidence="9">
    <location>
        <begin position="138"/>
        <end position="141"/>
    </location>
    <ligand>
        <name>substrate</name>
    </ligand>
</feature>
<dbReference type="GO" id="GO:0003979">
    <property type="term" value="F:UDP-glucose 6-dehydrogenase activity"/>
    <property type="evidence" value="ECO:0007669"/>
    <property type="project" value="UniProtKB-EC"/>
</dbReference>
<dbReference type="GO" id="GO:0006065">
    <property type="term" value="P:UDP-glucuronate biosynthetic process"/>
    <property type="evidence" value="ECO:0007669"/>
    <property type="project" value="UniProtKB-UniPathway"/>
</dbReference>
<dbReference type="PIRSF" id="PIRSF500134">
    <property type="entry name" value="UDPglc_DH_bac"/>
    <property type="match status" value="1"/>
</dbReference>
<dbReference type="PANTHER" id="PTHR43750:SF3">
    <property type="entry name" value="UDP-GLUCOSE 6-DEHYDROGENASE TUAD"/>
    <property type="match status" value="1"/>
</dbReference>
<feature type="binding site" evidence="10">
    <location>
        <position position="34"/>
    </location>
    <ligand>
        <name>NAD(+)</name>
        <dbReference type="ChEBI" id="CHEBI:57540"/>
    </ligand>
</feature>
<dbReference type="GO" id="GO:0051287">
    <property type="term" value="F:NAD binding"/>
    <property type="evidence" value="ECO:0007669"/>
    <property type="project" value="InterPro"/>
</dbReference>
<dbReference type="SMART" id="SM00984">
    <property type="entry name" value="UDPG_MGDP_dh_C"/>
    <property type="match status" value="1"/>
</dbReference>
<dbReference type="InterPro" id="IPR036291">
    <property type="entry name" value="NAD(P)-bd_dom_sf"/>
</dbReference>
<evidence type="ECO:0000256" key="7">
    <source>
        <dbReference type="ARBA" id="ARBA00047473"/>
    </source>
</evidence>
<feature type="binding site" evidence="10">
    <location>
        <position position="141"/>
    </location>
    <ligand>
        <name>NAD(+)</name>
        <dbReference type="ChEBI" id="CHEBI:57540"/>
    </ligand>
</feature>
<sequence length="424" mass="47825">MKIHVYGDNLCALVSAALFASVGHDIWLCLPEGRVKQTLDADGEAYPEPRLQGLLDQQRKEQRLVYTDLNEPVPDDLDAVFLAFAPKDFALAEQIVKNLGTHQQQLLVINQSTFAVGCSTHLASHLSPLQSLVYVPDFIQEGMAIDSIARPNKIILGMDDPRAENQIREIFRPFNRLKDHFLKMSLREAEFTKLAVSGMLATRISFMNDLSNVADALGVDIEQVRVGMGSDKRIGEAYLYPGCGFGGQSFSEDVMNLAQTVSGVGIKSKLLQQVLQINEDQKEVLFRKLWRYFDCNLSHKTIGIWGAAYKPNTNKIDNAPTLKILEALWAQGVTVKLHDPVALEKIAQYYGQHDQLILCQTQYEAATDVDALMLVTEWKQYWNPNFRRLKQSMNHPLILDGRNIYNPYYLKDMGFEYIGIGRGI</sequence>
<dbReference type="InterPro" id="IPR014027">
    <property type="entry name" value="UDP-Glc/GDP-Man_DH_C"/>
</dbReference>
<dbReference type="InterPro" id="IPR017476">
    <property type="entry name" value="UDP-Glc/GDP-Man"/>
</dbReference>
<dbReference type="UniPathway" id="UPA00038">
    <property type="reaction ID" value="UER00491"/>
</dbReference>
<dbReference type="RefSeq" id="WP_076878395.1">
    <property type="nucleotide sequence ID" value="NZ_MLCN01000023.1"/>
</dbReference>
<dbReference type="InterPro" id="IPR036220">
    <property type="entry name" value="UDP-Glc/GDP-Man_DH_C_sf"/>
</dbReference>
<dbReference type="Proteomes" id="UP000192132">
    <property type="component" value="Unassembled WGS sequence"/>
</dbReference>
<dbReference type="InterPro" id="IPR001732">
    <property type="entry name" value="UDP-Glc/GDP-Man_DH_N"/>
</dbReference>
<reference evidence="12 13" key="1">
    <citation type="submission" date="2016-10" db="EMBL/GenBank/DDBJ databases">
        <title>Draft Genome sequence of Alkanindiges sp. strain H1.</title>
        <authorList>
            <person name="Subhash Y."/>
            <person name="Lee S."/>
        </authorList>
    </citation>
    <scope>NUCLEOTIDE SEQUENCE [LARGE SCALE GENOMIC DNA]</scope>
    <source>
        <strain evidence="12 13">H1</strain>
    </source>
</reference>
<evidence type="ECO:0000256" key="10">
    <source>
        <dbReference type="PIRSR" id="PIRSR500134-3"/>
    </source>
</evidence>
<name>A0A1S8CVC9_9GAMM</name>
<dbReference type="InterPro" id="IPR014026">
    <property type="entry name" value="UDP-Glc/GDP-Man_DH_dimer"/>
</dbReference>
<feature type="binding site" evidence="9">
    <location>
        <position position="193"/>
    </location>
    <ligand>
        <name>substrate</name>
    </ligand>
</feature>
<comment type="caution">
    <text evidence="12">The sequence shown here is derived from an EMBL/GenBank/DDBJ whole genome shotgun (WGS) entry which is preliminary data.</text>
</comment>
<protein>
    <recommendedName>
        <fullName evidence="4 8">UDP-glucose 6-dehydrogenase</fullName>
        <ecNumber evidence="3 8">1.1.1.22</ecNumber>
    </recommendedName>
</protein>
<dbReference type="GO" id="GO:0000271">
    <property type="term" value="P:polysaccharide biosynthetic process"/>
    <property type="evidence" value="ECO:0007669"/>
    <property type="project" value="InterPro"/>
</dbReference>
<dbReference type="EC" id="1.1.1.22" evidence="3 8"/>
<evidence type="ECO:0000256" key="4">
    <source>
        <dbReference type="ARBA" id="ARBA00015132"/>
    </source>
</evidence>
<feature type="binding site" evidence="10">
    <location>
        <position position="113"/>
    </location>
    <ligand>
        <name>NAD(+)</name>
        <dbReference type="ChEBI" id="CHEBI:57540"/>
    </ligand>
</feature>
<keyword evidence="13" id="KW-1185">Reference proteome</keyword>
<feature type="binding site" evidence="9">
    <location>
        <position position="246"/>
    </location>
    <ligand>
        <name>substrate</name>
    </ligand>
</feature>
<dbReference type="NCBIfam" id="TIGR03026">
    <property type="entry name" value="NDP-sugDHase"/>
    <property type="match status" value="1"/>
</dbReference>